<feature type="domain" description="RNA polymerase sigma factor 70 region 4 type 2" evidence="8">
    <location>
        <begin position="116"/>
        <end position="167"/>
    </location>
</feature>
<keyword evidence="5 6" id="KW-0804">Transcription</keyword>
<organism evidence="9 10">
    <name type="scientific">Pseudoxanthomonas mexicana</name>
    <dbReference type="NCBI Taxonomy" id="128785"/>
    <lineage>
        <taxon>Bacteria</taxon>
        <taxon>Pseudomonadati</taxon>
        <taxon>Pseudomonadota</taxon>
        <taxon>Gammaproteobacteria</taxon>
        <taxon>Lysobacterales</taxon>
        <taxon>Lysobacteraceae</taxon>
        <taxon>Pseudoxanthomonas</taxon>
    </lineage>
</organism>
<dbReference type="PANTHER" id="PTHR43133">
    <property type="entry name" value="RNA POLYMERASE ECF-TYPE SIGMA FACTO"/>
    <property type="match status" value="1"/>
</dbReference>
<evidence type="ECO:0000256" key="1">
    <source>
        <dbReference type="ARBA" id="ARBA00010641"/>
    </source>
</evidence>
<dbReference type="InterPro" id="IPR036388">
    <property type="entry name" value="WH-like_DNA-bd_sf"/>
</dbReference>
<evidence type="ECO:0000313" key="9">
    <source>
        <dbReference type="EMBL" id="QND79210.1"/>
    </source>
</evidence>
<feature type="domain" description="RNA polymerase sigma-70 region 2" evidence="7">
    <location>
        <begin position="29"/>
        <end position="83"/>
    </location>
</feature>
<name>A0ABX6R7J7_PSEMX</name>
<dbReference type="Pfam" id="PF08281">
    <property type="entry name" value="Sigma70_r4_2"/>
    <property type="match status" value="1"/>
</dbReference>
<reference evidence="9 10" key="1">
    <citation type="submission" date="2020-08" db="EMBL/GenBank/DDBJ databases">
        <title>Streptomycin resistant and MDR strain, P. mexicana.</title>
        <authorList>
            <person name="Ganesh-kumar S."/>
            <person name="Zhe T."/>
            <person name="Yu Z."/>
            <person name="Min Y."/>
        </authorList>
    </citation>
    <scope>NUCLEOTIDE SEQUENCE [LARGE SCALE GENOMIC DNA]</scope>
    <source>
        <strain evidence="9 10">GTZY</strain>
    </source>
</reference>
<evidence type="ECO:0000256" key="3">
    <source>
        <dbReference type="ARBA" id="ARBA00023082"/>
    </source>
</evidence>
<dbReference type="InterPro" id="IPR000838">
    <property type="entry name" value="RNA_pol_sigma70_ECF_CS"/>
</dbReference>
<evidence type="ECO:0000259" key="7">
    <source>
        <dbReference type="Pfam" id="PF04542"/>
    </source>
</evidence>
<dbReference type="Pfam" id="PF04542">
    <property type="entry name" value="Sigma70_r2"/>
    <property type="match status" value="1"/>
</dbReference>
<dbReference type="InterPro" id="IPR007627">
    <property type="entry name" value="RNA_pol_sigma70_r2"/>
</dbReference>
<dbReference type="RefSeq" id="WP_185894577.1">
    <property type="nucleotide sequence ID" value="NZ_CP060028.1"/>
</dbReference>
<keyword evidence="4 6" id="KW-0238">DNA-binding</keyword>
<dbReference type="Gene3D" id="1.10.10.10">
    <property type="entry name" value="Winged helix-like DNA-binding domain superfamily/Winged helix DNA-binding domain"/>
    <property type="match status" value="1"/>
</dbReference>
<evidence type="ECO:0000256" key="2">
    <source>
        <dbReference type="ARBA" id="ARBA00023015"/>
    </source>
</evidence>
<protein>
    <recommendedName>
        <fullName evidence="6">RNA polymerase sigma factor</fullName>
    </recommendedName>
</protein>
<dbReference type="PANTHER" id="PTHR43133:SF51">
    <property type="entry name" value="RNA POLYMERASE SIGMA FACTOR"/>
    <property type="match status" value="1"/>
</dbReference>
<evidence type="ECO:0000256" key="5">
    <source>
        <dbReference type="ARBA" id="ARBA00023163"/>
    </source>
</evidence>
<gene>
    <name evidence="9" type="ORF">H4W19_12670</name>
</gene>
<keyword evidence="10" id="KW-1185">Reference proteome</keyword>
<keyword evidence="3 6" id="KW-0731">Sigma factor</keyword>
<dbReference type="InterPro" id="IPR013249">
    <property type="entry name" value="RNA_pol_sigma70_r4_t2"/>
</dbReference>
<accession>A0ABX6R7J7</accession>
<dbReference type="EMBL" id="CP060028">
    <property type="protein sequence ID" value="QND79210.1"/>
    <property type="molecule type" value="Genomic_DNA"/>
</dbReference>
<sequence>MKAVLDPTDIAGYVQDARRGSQTAFAWLHRTFAPLVYAIHLGMTSRARAEELTQETFVIAFGRLDQLRDAASFGPWIAMIARRNRPHGDVDERDLAEVDEPVWTGTGPESVAQADEALRAIRQLPEAYRETLILRLVEGLSGPEIANLTGLTPSSVRVNLHRGMTQLRQVLGIAAEQGEG</sequence>
<evidence type="ECO:0000256" key="6">
    <source>
        <dbReference type="RuleBase" id="RU000716"/>
    </source>
</evidence>
<dbReference type="NCBIfam" id="TIGR02937">
    <property type="entry name" value="sigma70-ECF"/>
    <property type="match status" value="1"/>
</dbReference>
<comment type="similarity">
    <text evidence="1 6">Belongs to the sigma-70 factor family. ECF subfamily.</text>
</comment>
<dbReference type="Proteomes" id="UP000515506">
    <property type="component" value="Chromosome"/>
</dbReference>
<dbReference type="SUPFAM" id="SSF88946">
    <property type="entry name" value="Sigma2 domain of RNA polymerase sigma factors"/>
    <property type="match status" value="1"/>
</dbReference>
<dbReference type="InterPro" id="IPR013325">
    <property type="entry name" value="RNA_pol_sigma_r2"/>
</dbReference>
<dbReference type="InterPro" id="IPR014284">
    <property type="entry name" value="RNA_pol_sigma-70_dom"/>
</dbReference>
<dbReference type="Gene3D" id="1.10.1740.10">
    <property type="match status" value="1"/>
</dbReference>
<evidence type="ECO:0000256" key="4">
    <source>
        <dbReference type="ARBA" id="ARBA00023125"/>
    </source>
</evidence>
<dbReference type="PROSITE" id="PS01063">
    <property type="entry name" value="SIGMA70_ECF"/>
    <property type="match status" value="1"/>
</dbReference>
<dbReference type="SUPFAM" id="SSF88659">
    <property type="entry name" value="Sigma3 and sigma4 domains of RNA polymerase sigma factors"/>
    <property type="match status" value="1"/>
</dbReference>
<keyword evidence="2 6" id="KW-0805">Transcription regulation</keyword>
<evidence type="ECO:0000259" key="8">
    <source>
        <dbReference type="Pfam" id="PF08281"/>
    </source>
</evidence>
<dbReference type="CDD" id="cd06171">
    <property type="entry name" value="Sigma70_r4"/>
    <property type="match status" value="1"/>
</dbReference>
<proteinExistence type="inferred from homology"/>
<dbReference type="InterPro" id="IPR013324">
    <property type="entry name" value="RNA_pol_sigma_r3/r4-like"/>
</dbReference>
<dbReference type="InterPro" id="IPR039425">
    <property type="entry name" value="RNA_pol_sigma-70-like"/>
</dbReference>
<evidence type="ECO:0000313" key="10">
    <source>
        <dbReference type="Proteomes" id="UP000515506"/>
    </source>
</evidence>